<evidence type="ECO:0000313" key="3">
    <source>
        <dbReference type="Proteomes" id="UP000068164"/>
    </source>
</evidence>
<accession>A0A109J3S4</accession>
<dbReference type="EMBL" id="LNCD01000138">
    <property type="protein sequence ID" value="KWV41833.1"/>
    <property type="molecule type" value="Genomic_DNA"/>
</dbReference>
<organism evidence="2 3">
    <name type="scientific">Rhizobium altiplani</name>
    <dbReference type="NCBI Taxonomy" id="1864509"/>
    <lineage>
        <taxon>Bacteria</taxon>
        <taxon>Pseudomonadati</taxon>
        <taxon>Pseudomonadota</taxon>
        <taxon>Alphaproteobacteria</taxon>
        <taxon>Hyphomicrobiales</taxon>
        <taxon>Rhizobiaceae</taxon>
        <taxon>Rhizobium/Agrobacterium group</taxon>
        <taxon>Rhizobium</taxon>
    </lineage>
</organism>
<comment type="caution">
    <text evidence="2">The sequence shown here is derived from an EMBL/GenBank/DDBJ whole genome shotgun (WGS) entry which is preliminary data.</text>
</comment>
<evidence type="ECO:0000256" key="1">
    <source>
        <dbReference type="SAM" id="MobiDB-lite"/>
    </source>
</evidence>
<keyword evidence="3" id="KW-1185">Reference proteome</keyword>
<feature type="compositionally biased region" description="Polar residues" evidence="1">
    <location>
        <begin position="24"/>
        <end position="40"/>
    </location>
</feature>
<feature type="region of interest" description="Disordered" evidence="1">
    <location>
        <begin position="14"/>
        <end position="40"/>
    </location>
</feature>
<protein>
    <submittedName>
        <fullName evidence="2">Uncharacterized protein</fullName>
    </submittedName>
</protein>
<name>A0A109J3S4_9HYPH</name>
<evidence type="ECO:0000313" key="2">
    <source>
        <dbReference type="EMBL" id="KWV41833.1"/>
    </source>
</evidence>
<proteinExistence type="predicted"/>
<dbReference type="Proteomes" id="UP000068164">
    <property type="component" value="Unassembled WGS sequence"/>
</dbReference>
<sequence length="60" mass="6300">MTLPLVRAAIPAANKAAAAPSDGARSSASELMQRTEGQSASRQVLIDLVNTERQNLIATH</sequence>
<gene>
    <name evidence="2" type="ORF">AS026_21880</name>
</gene>
<reference evidence="2 3" key="1">
    <citation type="submission" date="2015-11" db="EMBL/GenBank/DDBJ databases">
        <title>Draft Genome Sequence of the Strain BR 10423 (Rhizobium sp.) isolated from nodules of Mimosa pudica.</title>
        <authorList>
            <person name="Barauna A.C."/>
            <person name="Zilli J.E."/>
            <person name="Simoes-Araujo J.L."/>
            <person name="Reis V.M."/>
            <person name="James E.K."/>
            <person name="Reis F.B.Jr."/>
            <person name="Rouws L.F."/>
            <person name="Passos S.R."/>
            <person name="Gois S.R."/>
        </authorList>
    </citation>
    <scope>NUCLEOTIDE SEQUENCE [LARGE SCALE GENOMIC DNA]</scope>
    <source>
        <strain evidence="2 3">BR10423</strain>
    </source>
</reference>
<dbReference type="AlphaFoldDB" id="A0A109J3S4"/>